<dbReference type="PROSITE" id="PS51257">
    <property type="entry name" value="PROKAR_LIPOPROTEIN"/>
    <property type="match status" value="1"/>
</dbReference>
<keyword evidence="2" id="KW-0813">Transport</keyword>
<comment type="subcellular location">
    <subcellularLocation>
        <location evidence="1">Cell envelope</location>
    </subcellularLocation>
</comment>
<keyword evidence="3" id="KW-0732">Signal</keyword>
<evidence type="ECO:0000313" key="7">
    <source>
        <dbReference type="Proteomes" id="UP001596481"/>
    </source>
</evidence>
<comment type="caution">
    <text evidence="6">The sequence shown here is derived from an EMBL/GenBank/DDBJ whole genome shotgun (WGS) entry which is preliminary data.</text>
</comment>
<keyword evidence="7" id="KW-1185">Reference proteome</keyword>
<evidence type="ECO:0000256" key="3">
    <source>
        <dbReference type="ARBA" id="ARBA00022729"/>
    </source>
</evidence>
<protein>
    <submittedName>
        <fullName evidence="6">ABC transporter substrate-binding protein</fullName>
    </submittedName>
</protein>
<reference evidence="6 7" key="1">
    <citation type="journal article" date="2019" name="Int. J. Syst. Evol. Microbiol.">
        <title>The Global Catalogue of Microorganisms (GCM) 10K type strain sequencing project: providing services to taxonomists for standard genome sequencing and annotation.</title>
        <authorList>
            <consortium name="The Broad Institute Genomics Platform"/>
            <consortium name="The Broad Institute Genome Sequencing Center for Infectious Disease"/>
            <person name="Wu L."/>
            <person name="Ma J."/>
        </authorList>
    </citation>
    <scope>NUCLEOTIDE SEQUENCE [LARGE SCALE GENOMIC DNA]</scope>
    <source>
        <strain evidence="6 7">DSM 29988</strain>
    </source>
</reference>
<name>A0ABD5ZEH7_9EURY</name>
<dbReference type="PANTHER" id="PTHR30532:SF1">
    <property type="entry name" value="IRON(3+)-HYDROXAMATE-BINDING PROTEIN FHUD"/>
    <property type="match status" value="1"/>
</dbReference>
<dbReference type="SUPFAM" id="SSF53807">
    <property type="entry name" value="Helical backbone' metal receptor"/>
    <property type="match status" value="1"/>
</dbReference>
<dbReference type="PROSITE" id="PS51318">
    <property type="entry name" value="TAT"/>
    <property type="match status" value="1"/>
</dbReference>
<dbReference type="Gene3D" id="3.40.50.1980">
    <property type="entry name" value="Nitrogenase molybdenum iron protein domain"/>
    <property type="match status" value="2"/>
</dbReference>
<dbReference type="InterPro" id="IPR002491">
    <property type="entry name" value="ABC_transptr_periplasmic_BD"/>
</dbReference>
<feature type="domain" description="Fe/B12 periplasmic-binding" evidence="5">
    <location>
        <begin position="95"/>
        <end position="390"/>
    </location>
</feature>
<accession>A0ABD5ZEH7</accession>
<evidence type="ECO:0000256" key="2">
    <source>
        <dbReference type="ARBA" id="ARBA00022448"/>
    </source>
</evidence>
<dbReference type="Pfam" id="PF01497">
    <property type="entry name" value="Peripla_BP_2"/>
    <property type="match status" value="1"/>
</dbReference>
<dbReference type="RefSeq" id="WP_390222642.1">
    <property type="nucleotide sequence ID" value="NZ_JBHTAA010000002.1"/>
</dbReference>
<organism evidence="6 7">
    <name type="scientific">Haloferax namakaokahaiae</name>
    <dbReference type="NCBI Taxonomy" id="1748331"/>
    <lineage>
        <taxon>Archaea</taxon>
        <taxon>Methanobacteriati</taxon>
        <taxon>Methanobacteriota</taxon>
        <taxon>Stenosarchaea group</taxon>
        <taxon>Halobacteria</taxon>
        <taxon>Halobacteriales</taxon>
        <taxon>Haloferacaceae</taxon>
        <taxon>Haloferax</taxon>
    </lineage>
</organism>
<dbReference type="EMBL" id="JBHTAA010000002">
    <property type="protein sequence ID" value="MFC7203303.1"/>
    <property type="molecule type" value="Genomic_DNA"/>
</dbReference>
<evidence type="ECO:0000256" key="4">
    <source>
        <dbReference type="SAM" id="MobiDB-lite"/>
    </source>
</evidence>
<evidence type="ECO:0000259" key="5">
    <source>
        <dbReference type="PROSITE" id="PS50983"/>
    </source>
</evidence>
<feature type="compositionally biased region" description="Low complexity" evidence="4">
    <location>
        <begin position="43"/>
        <end position="57"/>
    </location>
</feature>
<dbReference type="InterPro" id="IPR006311">
    <property type="entry name" value="TAT_signal"/>
</dbReference>
<dbReference type="PANTHER" id="PTHR30532">
    <property type="entry name" value="IRON III DICITRATE-BINDING PERIPLASMIC PROTEIN"/>
    <property type="match status" value="1"/>
</dbReference>
<gene>
    <name evidence="6" type="ORF">ACFQJC_07230</name>
</gene>
<proteinExistence type="predicted"/>
<evidence type="ECO:0000313" key="6">
    <source>
        <dbReference type="EMBL" id="MFC7203303.1"/>
    </source>
</evidence>
<dbReference type="AlphaFoldDB" id="A0ABD5ZEH7"/>
<dbReference type="Proteomes" id="UP001596481">
    <property type="component" value="Unassembled WGS sequence"/>
</dbReference>
<feature type="region of interest" description="Disordered" evidence="4">
    <location>
        <begin position="43"/>
        <end position="71"/>
    </location>
</feature>
<dbReference type="InterPro" id="IPR051313">
    <property type="entry name" value="Bact_iron-sidero_bind"/>
</dbReference>
<evidence type="ECO:0000256" key="1">
    <source>
        <dbReference type="ARBA" id="ARBA00004196"/>
    </source>
</evidence>
<dbReference type="PROSITE" id="PS50983">
    <property type="entry name" value="FE_B12_PBP"/>
    <property type="match status" value="1"/>
</dbReference>
<sequence length="418" mass="45078">MGDDSRRDGPTRREYVKYGGAVLTGGLLAGCTGNTDAGAQETTEATTTAKTAMTATTEAEETTTESEQTTAEDISYDVEVKPYGDVLFDAVPESYVTLGSGAWADIAFAFGSEPDAMSKRYYPLQYYEALPGVSFDSSGVTDLGDVSEVDAELFFELDADVHLIDKQLLASYAGWDADDFEQVESNVGPFAGSYLRGEWSGKALGVEFSFPYYTLPEAISLVGEVFQAQSRATTWNDQLDSFAADIDSTSPDSSPNVGVIYSGSNPAEGTFYIKSPTAAGVGNYPYELLGVSNAFAEFTGDGTYQIDYEGLLQADPDYIFVDSAISGLSTQEFESQIVEPMRDHPVGSELTAVQNDTIVRGCGRHQGPIIAHFETEAMAKQLYPDAFGTFDAEAFPSVPEAEQLFDRQRLADIVNGDR</sequence>